<proteinExistence type="inferred from homology"/>
<name>A0A7R9AB80_9CRUS</name>
<comment type="function">
    <text evidence="6">Plays an essential role in the assembly of succinate dehydrogenase (SDH), an enzyme complex (also referred to as respiratory complex II) that is a component of both the tricarboxylic acid (TCA) cycle and the mitochondrial electron transport chain, and which couples the oxidation of succinate to fumarate with the reduction of ubiquinone (coenzyme Q) to ubiquinol. Promotes maturation of the iron-sulfur protein subunit of the SDH catalytic dimer, protecting it from the deleterious effects of oxidants. May act together with SDHAF1.</text>
</comment>
<evidence type="ECO:0000256" key="4">
    <source>
        <dbReference type="ARBA" id="ARBA00023128"/>
    </source>
</evidence>
<evidence type="ECO:0000256" key="6">
    <source>
        <dbReference type="RuleBase" id="RU368039"/>
    </source>
</evidence>
<keyword evidence="3" id="KW-0809">Transit peptide</keyword>
<dbReference type="CDD" id="cd20270">
    <property type="entry name" value="Complex1_LYR_SDHAF3_LYRM10"/>
    <property type="match status" value="1"/>
</dbReference>
<reference evidence="7" key="1">
    <citation type="submission" date="2020-11" db="EMBL/GenBank/DDBJ databases">
        <authorList>
            <person name="Tran Van P."/>
        </authorList>
    </citation>
    <scope>NUCLEOTIDE SEQUENCE</scope>
</reference>
<accession>A0A7R9AB80</accession>
<comment type="similarity">
    <text evidence="2 6">Belongs to the complex I LYR family. SDHAF3 subfamily.</text>
</comment>
<dbReference type="GO" id="GO:0005759">
    <property type="term" value="C:mitochondrial matrix"/>
    <property type="evidence" value="ECO:0007669"/>
    <property type="project" value="UniProtKB-SubCell"/>
</dbReference>
<dbReference type="InterPro" id="IPR008381">
    <property type="entry name" value="SDHAF3/Sdh7"/>
</dbReference>
<keyword evidence="8" id="KW-1185">Reference proteome</keyword>
<dbReference type="EMBL" id="CAJPEV010003013">
    <property type="protein sequence ID" value="CAG0898678.1"/>
    <property type="molecule type" value="Genomic_DNA"/>
</dbReference>
<comment type="subunit">
    <text evidence="6">Interacts with the iron-sulfur protein subunit within the SDH catalytic dimer.</text>
</comment>
<protein>
    <recommendedName>
        <fullName evidence="6">Succinate dehydrogenase assembly factor 3</fullName>
        <shortName evidence="6">SDH assembly factor 3</shortName>
        <shortName evidence="6">SDHAF3</shortName>
    </recommendedName>
</protein>
<organism evidence="7">
    <name type="scientific">Darwinula stevensoni</name>
    <dbReference type="NCBI Taxonomy" id="69355"/>
    <lineage>
        <taxon>Eukaryota</taxon>
        <taxon>Metazoa</taxon>
        <taxon>Ecdysozoa</taxon>
        <taxon>Arthropoda</taxon>
        <taxon>Crustacea</taxon>
        <taxon>Oligostraca</taxon>
        <taxon>Ostracoda</taxon>
        <taxon>Podocopa</taxon>
        <taxon>Podocopida</taxon>
        <taxon>Darwinulocopina</taxon>
        <taxon>Darwinuloidea</taxon>
        <taxon>Darwinulidae</taxon>
        <taxon>Darwinula</taxon>
    </lineage>
</organism>
<gene>
    <name evidence="7" type="ORF">DSTB1V02_LOCUS10466</name>
</gene>
<dbReference type="Proteomes" id="UP000677054">
    <property type="component" value="Unassembled WGS sequence"/>
</dbReference>
<keyword evidence="5 6" id="KW-0143">Chaperone</keyword>
<keyword evidence="4 6" id="KW-0496">Mitochondrion</keyword>
<dbReference type="PANTHER" id="PTHR13137:SF6">
    <property type="entry name" value="SUCCINATE DEHYDROGENASE ASSEMBLY FACTOR 3, MITOCHONDRIAL"/>
    <property type="match status" value="1"/>
</dbReference>
<dbReference type="Pfam" id="PF13233">
    <property type="entry name" value="Complex1_LYR_2"/>
    <property type="match status" value="1"/>
</dbReference>
<dbReference type="EMBL" id="LR902530">
    <property type="protein sequence ID" value="CAD7250696.1"/>
    <property type="molecule type" value="Genomic_DNA"/>
</dbReference>
<dbReference type="GO" id="GO:0006105">
    <property type="term" value="P:succinate metabolic process"/>
    <property type="evidence" value="ECO:0007669"/>
    <property type="project" value="TreeGrafter"/>
</dbReference>
<dbReference type="AlphaFoldDB" id="A0A7R9AB80"/>
<dbReference type="PANTHER" id="PTHR13137">
    <property type="entry name" value="DC11 ACN9 HOMOLOG"/>
    <property type="match status" value="1"/>
</dbReference>
<evidence type="ECO:0000256" key="1">
    <source>
        <dbReference type="ARBA" id="ARBA00004305"/>
    </source>
</evidence>
<sequence>MRPPRSPEAGMQFTHIQQVRLLYKAILRLHRSLPRDLKVLGDEYAKAEFRRHKVANPQQTLVFMQEWATYAVELTRQLGVKGLREGHPIGKQLTLEELEKFSEEQIFQLHALMEEAQRPPSSSSSSTS</sequence>
<dbReference type="OrthoDB" id="278329at2759"/>
<dbReference type="GO" id="GO:0034553">
    <property type="term" value="P:mitochondrial respiratory chain complex II assembly"/>
    <property type="evidence" value="ECO:0007669"/>
    <property type="project" value="UniProtKB-UniRule"/>
</dbReference>
<dbReference type="GO" id="GO:0005758">
    <property type="term" value="C:mitochondrial intermembrane space"/>
    <property type="evidence" value="ECO:0007669"/>
    <property type="project" value="TreeGrafter"/>
</dbReference>
<comment type="subcellular location">
    <subcellularLocation>
        <location evidence="1 6">Mitochondrion matrix</location>
    </subcellularLocation>
</comment>
<evidence type="ECO:0000256" key="3">
    <source>
        <dbReference type="ARBA" id="ARBA00022946"/>
    </source>
</evidence>
<evidence type="ECO:0000256" key="2">
    <source>
        <dbReference type="ARBA" id="ARBA00006020"/>
    </source>
</evidence>
<evidence type="ECO:0000256" key="5">
    <source>
        <dbReference type="ARBA" id="ARBA00023186"/>
    </source>
</evidence>
<evidence type="ECO:0000313" key="8">
    <source>
        <dbReference type="Proteomes" id="UP000677054"/>
    </source>
</evidence>
<evidence type="ECO:0000313" key="7">
    <source>
        <dbReference type="EMBL" id="CAD7250696.1"/>
    </source>
</evidence>